<evidence type="ECO:0000256" key="4">
    <source>
        <dbReference type="HAMAP-Rule" id="MF_00502"/>
    </source>
</evidence>
<dbReference type="InterPro" id="IPR027493">
    <property type="entry name" value="Ribosomal_bL31_B"/>
</dbReference>
<dbReference type="GO" id="GO:0005840">
    <property type="term" value="C:ribosome"/>
    <property type="evidence" value="ECO:0007669"/>
    <property type="project" value="UniProtKB-KW"/>
</dbReference>
<dbReference type="GO" id="GO:0003735">
    <property type="term" value="F:structural constituent of ribosome"/>
    <property type="evidence" value="ECO:0007669"/>
    <property type="project" value="InterPro"/>
</dbReference>
<dbReference type="Gene3D" id="4.10.830.30">
    <property type="entry name" value="Ribosomal protein L31"/>
    <property type="match status" value="1"/>
</dbReference>
<dbReference type="HAMAP" id="MF_00502">
    <property type="entry name" value="Ribosomal_bL31_2"/>
    <property type="match status" value="1"/>
</dbReference>
<dbReference type="Proteomes" id="UP000697710">
    <property type="component" value="Unassembled WGS sequence"/>
</dbReference>
<protein>
    <recommendedName>
        <fullName evidence="4">Large ribosomal subunit protein bL31B</fullName>
    </recommendedName>
</protein>
<dbReference type="EMBL" id="JAGQHR010000602">
    <property type="protein sequence ID" value="MCA9729189.1"/>
    <property type="molecule type" value="Genomic_DNA"/>
</dbReference>
<evidence type="ECO:0000313" key="5">
    <source>
        <dbReference type="EMBL" id="MCA9729189.1"/>
    </source>
</evidence>
<dbReference type="InterPro" id="IPR034704">
    <property type="entry name" value="Ribosomal_bL28/bL31-like_sf"/>
</dbReference>
<dbReference type="PROSITE" id="PS01143">
    <property type="entry name" value="RIBOSOMAL_L31"/>
    <property type="match status" value="1"/>
</dbReference>
<comment type="subunit">
    <text evidence="4">Part of the 50S ribosomal subunit.</text>
</comment>
<organism evidence="5 6">
    <name type="scientific">Eiseniibacteriota bacterium</name>
    <dbReference type="NCBI Taxonomy" id="2212470"/>
    <lineage>
        <taxon>Bacteria</taxon>
        <taxon>Candidatus Eiseniibacteriota</taxon>
    </lineage>
</organism>
<comment type="similarity">
    <text evidence="1">Belongs to the bacterial ribosomal protein bL31 family. Type A subfamily.</text>
</comment>
<keyword evidence="3 4" id="KW-0687">Ribonucleoprotein</keyword>
<reference evidence="5" key="2">
    <citation type="journal article" date="2021" name="Microbiome">
        <title>Successional dynamics and alternative stable states in a saline activated sludge microbial community over 9 years.</title>
        <authorList>
            <person name="Wang Y."/>
            <person name="Ye J."/>
            <person name="Ju F."/>
            <person name="Liu L."/>
            <person name="Boyd J.A."/>
            <person name="Deng Y."/>
            <person name="Parks D.H."/>
            <person name="Jiang X."/>
            <person name="Yin X."/>
            <person name="Woodcroft B.J."/>
            <person name="Tyson G.W."/>
            <person name="Hugenholtz P."/>
            <person name="Polz M.F."/>
            <person name="Zhang T."/>
        </authorList>
    </citation>
    <scope>NUCLEOTIDE SEQUENCE</scope>
    <source>
        <strain evidence="5">HKST-UBA01</strain>
    </source>
</reference>
<gene>
    <name evidence="4" type="primary">rpmE2</name>
    <name evidence="5" type="ORF">KC729_15995</name>
</gene>
<dbReference type="NCBIfam" id="NF002462">
    <property type="entry name" value="PRK01678.1"/>
    <property type="match status" value="1"/>
</dbReference>
<name>A0A956M159_UNCEI</name>
<evidence type="ECO:0000313" key="6">
    <source>
        <dbReference type="Proteomes" id="UP000697710"/>
    </source>
</evidence>
<sequence length="86" mass="9915">MKQGIHPNYRLVIFNDVSSGFRLLTRSTIQTKDTATWEDGKQYPSYNVEISSASHPFFTGKQVVVDTAGRIEKFRRRYGLEDDSQK</sequence>
<accession>A0A956M159</accession>
<dbReference type="PRINTS" id="PR01249">
    <property type="entry name" value="RIBOSOMALL31"/>
</dbReference>
<dbReference type="GO" id="GO:1990904">
    <property type="term" value="C:ribonucleoprotein complex"/>
    <property type="evidence" value="ECO:0007669"/>
    <property type="project" value="UniProtKB-KW"/>
</dbReference>
<dbReference type="Pfam" id="PF01197">
    <property type="entry name" value="Ribosomal_L31"/>
    <property type="match status" value="1"/>
</dbReference>
<dbReference type="SUPFAM" id="SSF143800">
    <property type="entry name" value="L28p-like"/>
    <property type="match status" value="1"/>
</dbReference>
<dbReference type="NCBIfam" id="TIGR00105">
    <property type="entry name" value="L31"/>
    <property type="match status" value="1"/>
</dbReference>
<dbReference type="AlphaFoldDB" id="A0A956M159"/>
<proteinExistence type="inferred from homology"/>
<evidence type="ECO:0000256" key="2">
    <source>
        <dbReference type="ARBA" id="ARBA00022980"/>
    </source>
</evidence>
<dbReference type="PANTHER" id="PTHR33280">
    <property type="entry name" value="50S RIBOSOMAL PROTEIN L31, CHLOROPLASTIC"/>
    <property type="match status" value="1"/>
</dbReference>
<evidence type="ECO:0000256" key="1">
    <source>
        <dbReference type="ARBA" id="ARBA00009296"/>
    </source>
</evidence>
<dbReference type="InterPro" id="IPR042105">
    <property type="entry name" value="Ribosomal_bL31_sf"/>
</dbReference>
<dbReference type="InterPro" id="IPR002150">
    <property type="entry name" value="Ribosomal_bL31"/>
</dbReference>
<dbReference type="PANTHER" id="PTHR33280:SF6">
    <property type="entry name" value="LARGE RIBOSOMAL SUBUNIT PROTEIN BL31A"/>
    <property type="match status" value="1"/>
</dbReference>
<comment type="caution">
    <text evidence="5">The sequence shown here is derived from an EMBL/GenBank/DDBJ whole genome shotgun (WGS) entry which is preliminary data.</text>
</comment>
<evidence type="ECO:0000256" key="3">
    <source>
        <dbReference type="ARBA" id="ARBA00023274"/>
    </source>
</evidence>
<comment type="similarity">
    <text evidence="4">Belongs to the bacterial ribosomal protein bL31 family. Type B subfamily.</text>
</comment>
<dbReference type="GO" id="GO:0006412">
    <property type="term" value="P:translation"/>
    <property type="evidence" value="ECO:0007669"/>
    <property type="project" value="UniProtKB-UniRule"/>
</dbReference>
<keyword evidence="2 4" id="KW-0689">Ribosomal protein</keyword>
<reference evidence="5" key="1">
    <citation type="submission" date="2020-04" db="EMBL/GenBank/DDBJ databases">
        <authorList>
            <person name="Zhang T."/>
        </authorList>
    </citation>
    <scope>NUCLEOTIDE SEQUENCE</scope>
    <source>
        <strain evidence="5">HKST-UBA01</strain>
    </source>
</reference>